<protein>
    <submittedName>
        <fullName evidence="1">Uncharacterized protein</fullName>
    </submittedName>
</protein>
<comment type="caution">
    <text evidence="1">The sequence shown here is derived from an EMBL/GenBank/DDBJ whole genome shotgun (WGS) entry which is preliminary data.</text>
</comment>
<proteinExistence type="predicted"/>
<gene>
    <name evidence="1" type="ORF">LEP1GSC062_2869</name>
</gene>
<keyword evidence="2" id="KW-1185">Reference proteome</keyword>
<sequence length="51" mass="5876">MKYKKRNFIVLKRILGGGFLIASKKSIHEYSKGPEGQFIDMAMCVERRKTA</sequence>
<dbReference type="AlphaFoldDB" id="V6I7R2"/>
<reference evidence="1" key="1">
    <citation type="submission" date="2013-05" db="EMBL/GenBank/DDBJ databases">
        <authorList>
            <person name="Harkins D.M."/>
            <person name="Durkin A.S."/>
            <person name="Brinkac L.M."/>
            <person name="Haft D.H."/>
            <person name="Selengut J.D."/>
            <person name="Sanka R."/>
            <person name="DePew J."/>
            <person name="Purushe J."/>
            <person name="Hartskeerl R.A."/>
            <person name="Ahmed A."/>
            <person name="van der Linden H."/>
            <person name="Goris M.G.A."/>
            <person name="Vinetz J.M."/>
            <person name="Sutton G.G."/>
            <person name="Nierman W.C."/>
            <person name="Fouts D.E."/>
        </authorList>
    </citation>
    <scope>NUCLEOTIDE SEQUENCE [LARGE SCALE GENOMIC DNA]</scope>
    <source>
        <strain evidence="1">L 60</strain>
    </source>
</reference>
<dbReference type="RefSeq" id="WP_020984175.1">
    <property type="nucleotide sequence ID" value="NZ_AHMT02000029.1"/>
</dbReference>
<evidence type="ECO:0000313" key="2">
    <source>
        <dbReference type="Proteomes" id="UP000018747"/>
    </source>
</evidence>
<evidence type="ECO:0000313" key="1">
    <source>
        <dbReference type="EMBL" id="EQA62729.1"/>
    </source>
</evidence>
<name>V6I7R2_9LEPT</name>
<dbReference type="EMBL" id="AHMT02000029">
    <property type="protein sequence ID" value="EQA62729.1"/>
    <property type="molecule type" value="Genomic_DNA"/>
</dbReference>
<accession>V6I7R2</accession>
<organism evidence="1 2">
    <name type="scientific">Leptospira alexanderi serovar Manhao 3 str. L 60</name>
    <dbReference type="NCBI Taxonomy" id="1049759"/>
    <lineage>
        <taxon>Bacteria</taxon>
        <taxon>Pseudomonadati</taxon>
        <taxon>Spirochaetota</taxon>
        <taxon>Spirochaetia</taxon>
        <taxon>Leptospirales</taxon>
        <taxon>Leptospiraceae</taxon>
        <taxon>Leptospira</taxon>
    </lineage>
</organism>
<dbReference type="Proteomes" id="UP000018747">
    <property type="component" value="Unassembled WGS sequence"/>
</dbReference>